<dbReference type="PANTHER" id="PTHR36950:SF3">
    <property type="entry name" value="SAPOSIN B-TYPE DOMAIN-CONTAINING PROTEIN"/>
    <property type="match status" value="1"/>
</dbReference>
<feature type="chain" id="PRO_5013667196" description="Saposin B-type domain-containing protein" evidence="1">
    <location>
        <begin position="20"/>
        <end position="95"/>
    </location>
</feature>
<organism evidence="2 3">
    <name type="scientific">Caenorhabditis nigoni</name>
    <dbReference type="NCBI Taxonomy" id="1611254"/>
    <lineage>
        <taxon>Eukaryota</taxon>
        <taxon>Metazoa</taxon>
        <taxon>Ecdysozoa</taxon>
        <taxon>Nematoda</taxon>
        <taxon>Chromadorea</taxon>
        <taxon>Rhabditida</taxon>
        <taxon>Rhabditina</taxon>
        <taxon>Rhabditomorpha</taxon>
        <taxon>Rhabditoidea</taxon>
        <taxon>Rhabditidae</taxon>
        <taxon>Peloderinae</taxon>
        <taxon>Caenorhabditis</taxon>
    </lineage>
</organism>
<accession>A0A2G5TFR9</accession>
<reference evidence="3" key="1">
    <citation type="submission" date="2017-10" db="EMBL/GenBank/DDBJ databases">
        <title>Rapid genome shrinkage in a self-fertile nematode reveals novel sperm competition proteins.</title>
        <authorList>
            <person name="Yin D."/>
            <person name="Schwarz E.M."/>
            <person name="Thomas C.G."/>
            <person name="Felde R.L."/>
            <person name="Korf I.F."/>
            <person name="Cutter A.D."/>
            <person name="Schartner C.M."/>
            <person name="Ralston E.J."/>
            <person name="Meyer B.J."/>
            <person name="Haag E.S."/>
        </authorList>
    </citation>
    <scope>NUCLEOTIDE SEQUENCE [LARGE SCALE GENOMIC DNA]</scope>
    <source>
        <strain evidence="3">JU1422</strain>
    </source>
</reference>
<dbReference type="EMBL" id="PDUG01000005">
    <property type="protein sequence ID" value="PIC26117.1"/>
    <property type="molecule type" value="Genomic_DNA"/>
</dbReference>
<evidence type="ECO:0000256" key="1">
    <source>
        <dbReference type="SAM" id="SignalP"/>
    </source>
</evidence>
<gene>
    <name evidence="2" type="primary">Cni-W05B10.3</name>
    <name evidence="2" type="synonym">Cnig_chr_V.g18792</name>
    <name evidence="2" type="ORF">B9Z55_018792</name>
</gene>
<evidence type="ECO:0000313" key="2">
    <source>
        <dbReference type="EMBL" id="PIC26117.1"/>
    </source>
</evidence>
<feature type="signal peptide" evidence="1">
    <location>
        <begin position="1"/>
        <end position="19"/>
    </location>
</feature>
<keyword evidence="1" id="KW-0732">Signal</keyword>
<proteinExistence type="predicted"/>
<dbReference type="OrthoDB" id="5773575at2759"/>
<dbReference type="PANTHER" id="PTHR36950">
    <property type="entry name" value="PROTEIN CBG24898-RELATED"/>
    <property type="match status" value="1"/>
</dbReference>
<sequence>MKFFYFFFVFSIFFITSVAQFDDIKPCVICDDHWFLVPTSWENMSKYLRGGCNRLDKEIIWPCRDLVDSMDLWEQYSTLYPYIVELHKQACRVFC</sequence>
<name>A0A2G5TFR9_9PELO</name>
<evidence type="ECO:0000313" key="3">
    <source>
        <dbReference type="Proteomes" id="UP000230233"/>
    </source>
</evidence>
<dbReference type="AlphaFoldDB" id="A0A2G5TFR9"/>
<protein>
    <recommendedName>
        <fullName evidence="4">Saposin B-type domain-containing protein</fullName>
    </recommendedName>
</protein>
<dbReference type="Proteomes" id="UP000230233">
    <property type="component" value="Chromosome V"/>
</dbReference>
<keyword evidence="3" id="KW-1185">Reference proteome</keyword>
<comment type="caution">
    <text evidence="2">The sequence shown here is derived from an EMBL/GenBank/DDBJ whole genome shotgun (WGS) entry which is preliminary data.</text>
</comment>
<evidence type="ECO:0008006" key="4">
    <source>
        <dbReference type="Google" id="ProtNLM"/>
    </source>
</evidence>